<proteinExistence type="predicted"/>
<protein>
    <submittedName>
        <fullName evidence="2">Uncharacterized protein</fullName>
    </submittedName>
</protein>
<keyword evidence="3" id="KW-1185">Reference proteome</keyword>
<organism evidence="2 3">
    <name type="scientific">Staurois parvus</name>
    <dbReference type="NCBI Taxonomy" id="386267"/>
    <lineage>
        <taxon>Eukaryota</taxon>
        <taxon>Metazoa</taxon>
        <taxon>Chordata</taxon>
        <taxon>Craniata</taxon>
        <taxon>Vertebrata</taxon>
        <taxon>Euteleostomi</taxon>
        <taxon>Amphibia</taxon>
        <taxon>Batrachia</taxon>
        <taxon>Anura</taxon>
        <taxon>Neobatrachia</taxon>
        <taxon>Ranoidea</taxon>
        <taxon>Ranidae</taxon>
        <taxon>Staurois</taxon>
    </lineage>
</organism>
<dbReference type="Proteomes" id="UP001162483">
    <property type="component" value="Unassembled WGS sequence"/>
</dbReference>
<feature type="region of interest" description="Disordered" evidence="1">
    <location>
        <begin position="1"/>
        <end position="26"/>
    </location>
</feature>
<gene>
    <name evidence="2" type="ORF">SPARVUS_LOCUS1819225</name>
</gene>
<reference evidence="2" key="1">
    <citation type="submission" date="2023-05" db="EMBL/GenBank/DDBJ databases">
        <authorList>
            <person name="Stuckert A."/>
        </authorList>
    </citation>
    <scope>NUCLEOTIDE SEQUENCE</scope>
</reference>
<dbReference type="EMBL" id="CATNWA010001695">
    <property type="protein sequence ID" value="CAI9540918.1"/>
    <property type="molecule type" value="Genomic_DNA"/>
</dbReference>
<evidence type="ECO:0000313" key="2">
    <source>
        <dbReference type="EMBL" id="CAI9540918.1"/>
    </source>
</evidence>
<name>A0ABN9AXZ4_9NEOB</name>
<comment type="caution">
    <text evidence="2">The sequence shown here is derived from an EMBL/GenBank/DDBJ whole genome shotgun (WGS) entry which is preliminary data.</text>
</comment>
<evidence type="ECO:0000313" key="3">
    <source>
        <dbReference type="Proteomes" id="UP001162483"/>
    </source>
</evidence>
<sequence>MAVTRVQTKSGHRSVGAAAGRYSGNQDTGMYVRQCQTSRVRINRANQVQGSRQADSQG</sequence>
<evidence type="ECO:0000256" key="1">
    <source>
        <dbReference type="SAM" id="MobiDB-lite"/>
    </source>
</evidence>
<accession>A0ABN9AXZ4</accession>